<feature type="domain" description="TonB-dependent receptor plug" evidence="15">
    <location>
        <begin position="117"/>
        <end position="221"/>
    </location>
</feature>
<dbReference type="Gene3D" id="2.170.130.10">
    <property type="entry name" value="TonB-dependent receptor, plug domain"/>
    <property type="match status" value="1"/>
</dbReference>
<dbReference type="OrthoDB" id="9761152at2"/>
<dbReference type="Proteomes" id="UP000239711">
    <property type="component" value="Unassembled WGS sequence"/>
</dbReference>
<name>A0A2S9J0W6_9SPHI</name>
<dbReference type="SUPFAM" id="SSF49464">
    <property type="entry name" value="Carboxypeptidase regulatory domain-like"/>
    <property type="match status" value="1"/>
</dbReference>
<evidence type="ECO:0000259" key="15">
    <source>
        <dbReference type="Pfam" id="PF07715"/>
    </source>
</evidence>
<evidence type="ECO:0000259" key="14">
    <source>
        <dbReference type="Pfam" id="PF00593"/>
    </source>
</evidence>
<dbReference type="InterPro" id="IPR008969">
    <property type="entry name" value="CarboxyPept-like_regulatory"/>
</dbReference>
<dbReference type="SUPFAM" id="SSF56935">
    <property type="entry name" value="Porins"/>
    <property type="match status" value="1"/>
</dbReference>
<comment type="subcellular location">
    <subcellularLocation>
        <location evidence="1 12">Cell outer membrane</location>
        <topology evidence="1 12">Multi-pass membrane protein</topology>
    </subcellularLocation>
</comment>
<sequence length="793" mass="89422">MLKHGIITVSMLFGVFFAFAQGNLAVRVLDVNQTPLLGATVVFQGITKTSDKDGVAAFTNVEPAVSDLSVRYVGYASYHKRVNPNQQAELTVVLYTETRMTGEVQVMATRAGDNAATTYKNLSKEDIKRGNLGQDIPYLLDQTPSVVIGSDAGAGVGYTNMTIRGSDNQRINVTLNGIPLNDAESMGSFFVNLPDFASSSESIQIQRGIGTSTNGAGAFGASLNIQSDALELNPYAELNNSVGSYNTWKNTFKVGSGLIQDKFALNARLSRISSDGYIDRASSDLKSFYIDAGYYGEKHHLKATVFSGKEKTYQAWDGVPEEMLADNRRYNGFTYDNQTDNYTQTHHHLHYNYFASERTTLNMALHYTRGAGYYEEYKTGEPFSGYGLTPINIGDSTINSTDLIRRRWLDNHFYGTVFSIHHQVNENHNLIFGGGANQYRGDHYGEVIWAQYASDSRLGDKYYFNDAEKNDVNVYGKWNATFGAMRFYTDLQYRLVDYTFEGYNHNLELADVNIKHHFFNPKIGATYLLSPTANVYASYAFGNKEPVRDDYVESSPNARPEAERMHNIEMGYRLRRESLNIGGNLYGMFYKNQLIKTGEINDVGGSIRENVPNSYRLGLELDAAWQLSEQFRWKATAGLSQNKIKNYTEYLTVMDEDWNELNEPQVEQHYRSTTISFSPSAILSNEFSYSPVRPLEFSVASKYVSRQYLDNTQSTDRSVDPFFVNNLRIRYNFSLLGMNDIDANLAINNIFNEKYESHGYTYGGITPDGTRLYGNAYFPQAETNFLFGLNIRF</sequence>
<evidence type="ECO:0000256" key="5">
    <source>
        <dbReference type="ARBA" id="ARBA00022692"/>
    </source>
</evidence>
<dbReference type="Gene3D" id="2.40.170.20">
    <property type="entry name" value="TonB-dependent receptor, beta-barrel domain"/>
    <property type="match status" value="1"/>
</dbReference>
<protein>
    <submittedName>
        <fullName evidence="16">TonB-dependent receptor</fullName>
    </submittedName>
</protein>
<dbReference type="InterPro" id="IPR000531">
    <property type="entry name" value="Beta-barrel_TonB"/>
</dbReference>
<evidence type="ECO:0000256" key="12">
    <source>
        <dbReference type="PROSITE-ProRule" id="PRU01360"/>
    </source>
</evidence>
<dbReference type="RefSeq" id="WP_105717968.1">
    <property type="nucleotide sequence ID" value="NZ_PVBQ01000014.1"/>
</dbReference>
<dbReference type="InterPro" id="IPR037066">
    <property type="entry name" value="Plug_dom_sf"/>
</dbReference>
<dbReference type="InterPro" id="IPR039426">
    <property type="entry name" value="TonB-dep_rcpt-like"/>
</dbReference>
<keyword evidence="17" id="KW-1185">Reference proteome</keyword>
<organism evidence="16 17">
    <name type="scientific">Sphingobacterium haloxyli</name>
    <dbReference type="NCBI Taxonomy" id="2100533"/>
    <lineage>
        <taxon>Bacteria</taxon>
        <taxon>Pseudomonadati</taxon>
        <taxon>Bacteroidota</taxon>
        <taxon>Sphingobacteriia</taxon>
        <taxon>Sphingobacteriales</taxon>
        <taxon>Sphingobacteriaceae</taxon>
        <taxon>Sphingobacterium</taxon>
    </lineage>
</organism>
<keyword evidence="7" id="KW-0408">Iron</keyword>
<evidence type="ECO:0000256" key="9">
    <source>
        <dbReference type="ARBA" id="ARBA00023077"/>
    </source>
</evidence>
<dbReference type="GO" id="GO:0009279">
    <property type="term" value="C:cell outer membrane"/>
    <property type="evidence" value="ECO:0007669"/>
    <property type="project" value="UniProtKB-SubCell"/>
</dbReference>
<reference evidence="16 17" key="1">
    <citation type="submission" date="2018-02" db="EMBL/GenBank/DDBJ databases">
        <title>The draft genome of Sphingobacterium sp. 5JN-11.</title>
        <authorList>
            <person name="Liu L."/>
            <person name="Li L."/>
            <person name="Liang L."/>
            <person name="Zhang X."/>
            <person name="Wang T."/>
        </authorList>
    </citation>
    <scope>NUCLEOTIDE SEQUENCE [LARGE SCALE GENOMIC DNA]</scope>
    <source>
        <strain evidence="16 17">5JN-11</strain>
    </source>
</reference>
<evidence type="ECO:0000256" key="13">
    <source>
        <dbReference type="RuleBase" id="RU003357"/>
    </source>
</evidence>
<evidence type="ECO:0000256" key="1">
    <source>
        <dbReference type="ARBA" id="ARBA00004571"/>
    </source>
</evidence>
<comment type="similarity">
    <text evidence="12 13">Belongs to the TonB-dependent receptor family.</text>
</comment>
<keyword evidence="5 12" id="KW-0812">Transmembrane</keyword>
<comment type="caution">
    <text evidence="16">The sequence shown here is derived from an EMBL/GenBank/DDBJ whole genome shotgun (WGS) entry which is preliminary data.</text>
</comment>
<evidence type="ECO:0000256" key="8">
    <source>
        <dbReference type="ARBA" id="ARBA00023065"/>
    </source>
</evidence>
<evidence type="ECO:0000256" key="4">
    <source>
        <dbReference type="ARBA" id="ARBA00022496"/>
    </source>
</evidence>
<dbReference type="PROSITE" id="PS52016">
    <property type="entry name" value="TONB_DEPENDENT_REC_3"/>
    <property type="match status" value="1"/>
</dbReference>
<dbReference type="EMBL" id="PVBQ01000014">
    <property type="protein sequence ID" value="PRD46425.1"/>
    <property type="molecule type" value="Genomic_DNA"/>
</dbReference>
<dbReference type="PANTHER" id="PTHR32552">
    <property type="entry name" value="FERRICHROME IRON RECEPTOR-RELATED"/>
    <property type="match status" value="1"/>
</dbReference>
<dbReference type="InterPro" id="IPR036942">
    <property type="entry name" value="Beta-barrel_TonB_sf"/>
</dbReference>
<keyword evidence="6" id="KW-0732">Signal</keyword>
<evidence type="ECO:0000256" key="2">
    <source>
        <dbReference type="ARBA" id="ARBA00022448"/>
    </source>
</evidence>
<evidence type="ECO:0000313" key="17">
    <source>
        <dbReference type="Proteomes" id="UP000239711"/>
    </source>
</evidence>
<proteinExistence type="inferred from homology"/>
<dbReference type="InterPro" id="IPR012910">
    <property type="entry name" value="Plug_dom"/>
</dbReference>
<feature type="domain" description="TonB-dependent receptor-like beta-barrel" evidence="14">
    <location>
        <begin position="327"/>
        <end position="750"/>
    </location>
</feature>
<dbReference type="Pfam" id="PF00593">
    <property type="entry name" value="TonB_dep_Rec_b-barrel"/>
    <property type="match status" value="1"/>
</dbReference>
<gene>
    <name evidence="16" type="ORF">C5745_15770</name>
</gene>
<evidence type="ECO:0000313" key="16">
    <source>
        <dbReference type="EMBL" id="PRD46425.1"/>
    </source>
</evidence>
<evidence type="ECO:0000256" key="11">
    <source>
        <dbReference type="ARBA" id="ARBA00023237"/>
    </source>
</evidence>
<evidence type="ECO:0000256" key="6">
    <source>
        <dbReference type="ARBA" id="ARBA00022729"/>
    </source>
</evidence>
<evidence type="ECO:0000256" key="3">
    <source>
        <dbReference type="ARBA" id="ARBA00022452"/>
    </source>
</evidence>
<keyword evidence="16" id="KW-0675">Receptor</keyword>
<dbReference type="PANTHER" id="PTHR32552:SF68">
    <property type="entry name" value="FERRICHROME OUTER MEMBRANE TRANSPORTER_PHAGE RECEPTOR"/>
    <property type="match status" value="1"/>
</dbReference>
<evidence type="ECO:0000256" key="7">
    <source>
        <dbReference type="ARBA" id="ARBA00023004"/>
    </source>
</evidence>
<evidence type="ECO:0000256" key="10">
    <source>
        <dbReference type="ARBA" id="ARBA00023136"/>
    </source>
</evidence>
<keyword evidence="8" id="KW-0406">Ion transport</keyword>
<accession>A0A2S9J0W6</accession>
<keyword evidence="2 12" id="KW-0813">Transport</keyword>
<dbReference type="AlphaFoldDB" id="A0A2S9J0W6"/>
<keyword evidence="11 12" id="KW-0998">Cell outer membrane</keyword>
<keyword evidence="9 13" id="KW-0798">TonB box</keyword>
<keyword evidence="10 12" id="KW-0472">Membrane</keyword>
<dbReference type="Pfam" id="PF07715">
    <property type="entry name" value="Plug"/>
    <property type="match status" value="1"/>
</dbReference>
<dbReference type="GO" id="GO:0015344">
    <property type="term" value="F:siderophore uptake transmembrane transporter activity"/>
    <property type="evidence" value="ECO:0007669"/>
    <property type="project" value="TreeGrafter"/>
</dbReference>
<keyword evidence="4" id="KW-0410">Iron transport</keyword>
<keyword evidence="3 12" id="KW-1134">Transmembrane beta strand</keyword>